<dbReference type="AlphaFoldDB" id="A0A081PDH6"/>
<proteinExistence type="predicted"/>
<keyword evidence="1" id="KW-0812">Transmembrane</keyword>
<keyword evidence="1" id="KW-0472">Membrane</keyword>
<feature type="transmembrane region" description="Helical" evidence="1">
    <location>
        <begin position="21"/>
        <end position="41"/>
    </location>
</feature>
<keyword evidence="3" id="KW-1185">Reference proteome</keyword>
<keyword evidence="1" id="KW-1133">Transmembrane helix</keyword>
<evidence type="ECO:0000313" key="3">
    <source>
        <dbReference type="Proteomes" id="UP000028007"/>
    </source>
</evidence>
<comment type="caution">
    <text evidence="2">The sequence shown here is derived from an EMBL/GenBank/DDBJ whole genome shotgun (WGS) entry which is preliminary data.</text>
</comment>
<name>A0A081PDH6_9SPHI</name>
<reference evidence="2 3" key="1">
    <citation type="journal article" date="1992" name="Int. J. Syst. Bacteriol.">
        <title>Sphingobacterium antarcticus sp. nov. a Psychrotrophic Bacterium from the Soils of Schirmacher Oasis, Antarctica.</title>
        <authorList>
            <person name="Shivaji S."/>
            <person name="Ray M.K."/>
            <person name="Rao N.S."/>
            <person name="Saiserr L."/>
            <person name="Jagannadham M.V."/>
            <person name="Kumar G.S."/>
            <person name="Reddy G."/>
            <person name="Bhargava P.M."/>
        </authorList>
    </citation>
    <scope>NUCLEOTIDE SEQUENCE [LARGE SCALE GENOMIC DNA]</scope>
    <source>
        <strain evidence="2 3">4BY</strain>
    </source>
</reference>
<protein>
    <submittedName>
        <fullName evidence="2">Uncharacterized protein</fullName>
    </submittedName>
</protein>
<organism evidence="2 3">
    <name type="scientific">Pedobacter antarcticus 4BY</name>
    <dbReference type="NCBI Taxonomy" id="1358423"/>
    <lineage>
        <taxon>Bacteria</taxon>
        <taxon>Pseudomonadati</taxon>
        <taxon>Bacteroidota</taxon>
        <taxon>Sphingobacteriia</taxon>
        <taxon>Sphingobacteriales</taxon>
        <taxon>Sphingobacteriaceae</taxon>
        <taxon>Pedobacter</taxon>
    </lineage>
</organism>
<feature type="transmembrane region" description="Helical" evidence="1">
    <location>
        <begin position="139"/>
        <end position="161"/>
    </location>
</feature>
<dbReference type="RefSeq" id="WP_074964086.1">
    <property type="nucleotide sequence ID" value="NZ_JNFF01000108.1"/>
</dbReference>
<dbReference type="OrthoDB" id="1377423at2"/>
<evidence type="ECO:0000256" key="1">
    <source>
        <dbReference type="SAM" id="Phobius"/>
    </source>
</evidence>
<accession>A0A081PDH6</accession>
<dbReference type="EMBL" id="JNFF01000108">
    <property type="protein sequence ID" value="KEQ28749.1"/>
    <property type="molecule type" value="Genomic_DNA"/>
</dbReference>
<feature type="transmembrane region" description="Helical" evidence="1">
    <location>
        <begin position="53"/>
        <end position="74"/>
    </location>
</feature>
<gene>
    <name evidence="2" type="ORF">N180_18800</name>
</gene>
<feature type="transmembrane region" description="Helical" evidence="1">
    <location>
        <begin position="109"/>
        <end position="127"/>
    </location>
</feature>
<evidence type="ECO:0000313" key="2">
    <source>
        <dbReference type="EMBL" id="KEQ28749.1"/>
    </source>
</evidence>
<sequence>MEKKFSFIDLYLRHPISVDTFLVCCLLLINFLCPVIFTLKYRVDEQLSVLSSLIGTCVSLAGFILAALTIIVAFKSNIAYKPLREADNPMQLLFSTDNYAKIIKVFKDAIIELSVVFIGLYIVWIMLGNLSPSIVLYSNIYSALLIFSTVFRTLFVLFLVLSLDKSKENIEE</sequence>
<dbReference type="Proteomes" id="UP000028007">
    <property type="component" value="Unassembled WGS sequence"/>
</dbReference>